<evidence type="ECO:0000313" key="1">
    <source>
        <dbReference type="EMBL" id="KAL1838654.1"/>
    </source>
</evidence>
<reference evidence="1 2" key="1">
    <citation type="journal article" date="2024" name="Commun. Biol.">
        <title>Comparative genomic analysis of thermophilic fungi reveals convergent evolutionary adaptations and gene losses.</title>
        <authorList>
            <person name="Steindorff A.S."/>
            <person name="Aguilar-Pontes M.V."/>
            <person name="Robinson A.J."/>
            <person name="Andreopoulos B."/>
            <person name="LaButti K."/>
            <person name="Kuo A."/>
            <person name="Mondo S."/>
            <person name="Riley R."/>
            <person name="Otillar R."/>
            <person name="Haridas S."/>
            <person name="Lipzen A."/>
            <person name="Grimwood J."/>
            <person name="Schmutz J."/>
            <person name="Clum A."/>
            <person name="Reid I.D."/>
            <person name="Moisan M.C."/>
            <person name="Butler G."/>
            <person name="Nguyen T.T.M."/>
            <person name="Dewar K."/>
            <person name="Conant G."/>
            <person name="Drula E."/>
            <person name="Henrissat B."/>
            <person name="Hansel C."/>
            <person name="Singer S."/>
            <person name="Hutchinson M.I."/>
            <person name="de Vries R.P."/>
            <person name="Natvig D.O."/>
            <person name="Powell A.J."/>
            <person name="Tsang A."/>
            <person name="Grigoriev I.V."/>
        </authorList>
    </citation>
    <scope>NUCLEOTIDE SEQUENCE [LARGE SCALE GENOMIC DNA]</scope>
    <source>
        <strain evidence="1 2">CBS 620.91</strain>
    </source>
</reference>
<proteinExistence type="predicted"/>
<accession>A0ABR3VAA3</accession>
<comment type="caution">
    <text evidence="1">The sequence shown here is derived from an EMBL/GenBank/DDBJ whole genome shotgun (WGS) entry which is preliminary data.</text>
</comment>
<evidence type="ECO:0000313" key="2">
    <source>
        <dbReference type="Proteomes" id="UP001583172"/>
    </source>
</evidence>
<protein>
    <submittedName>
        <fullName evidence="1">Uncharacterized protein</fullName>
    </submittedName>
</protein>
<keyword evidence="2" id="KW-1185">Reference proteome</keyword>
<dbReference type="Proteomes" id="UP001583172">
    <property type="component" value="Unassembled WGS sequence"/>
</dbReference>
<sequence length="112" mass="12506">MANTHTAPEHERAFFAAAEHLNDTQLASFSVDDLQQVRVGRSAYGLHLFGKVRIPALSDEGPAFIHFRAFTRGPDDPATLHTIHTEDKEVTGGGHSYRAIFTKEDPLEWFDT</sequence>
<name>A0ABR3VAA3_HUMIN</name>
<gene>
    <name evidence="1" type="ORF">VTJ49DRAFT_2433</name>
</gene>
<organism evidence="1 2">
    <name type="scientific">Humicola insolens</name>
    <name type="common">Soft-rot fungus</name>
    <dbReference type="NCBI Taxonomy" id="85995"/>
    <lineage>
        <taxon>Eukaryota</taxon>
        <taxon>Fungi</taxon>
        <taxon>Dikarya</taxon>
        <taxon>Ascomycota</taxon>
        <taxon>Pezizomycotina</taxon>
        <taxon>Sordariomycetes</taxon>
        <taxon>Sordariomycetidae</taxon>
        <taxon>Sordariales</taxon>
        <taxon>Chaetomiaceae</taxon>
        <taxon>Mycothermus</taxon>
    </lineage>
</organism>
<dbReference type="EMBL" id="JAZGSY010000201">
    <property type="protein sequence ID" value="KAL1838654.1"/>
    <property type="molecule type" value="Genomic_DNA"/>
</dbReference>